<organism evidence="1 2">
    <name type="scientific">Stenotrophomonas acidaminiphila</name>
    <dbReference type="NCBI Taxonomy" id="128780"/>
    <lineage>
        <taxon>Bacteria</taxon>
        <taxon>Pseudomonadati</taxon>
        <taxon>Pseudomonadota</taxon>
        <taxon>Gammaproteobacteria</taxon>
        <taxon>Lysobacterales</taxon>
        <taxon>Lysobacteraceae</taxon>
        <taxon>Stenotrophomonas</taxon>
    </lineage>
</organism>
<dbReference type="OrthoDB" id="6048068at2"/>
<reference evidence="1 2" key="1">
    <citation type="journal article" date="2015" name="Genome Announc.">
        <title>Complete Genome Sequencing of Stenotrophomonas acidaminiphila ZAC14D2_NAIMI4_2, a Multidrug-Resistant Strain Isolated from Sediments of a Polluted River in Mexico, Uncovers New Antibiotic Resistance Genes and a Novel Class-II Lasso Peptide Biosynthesis Gene Cluster.</title>
        <authorList>
            <person name="Vinuesa P."/>
            <person name="Ochoa-Sanchez L.E."/>
        </authorList>
    </citation>
    <scope>NUCLEOTIDE SEQUENCE [LARGE SCALE GENOMIC DNA]</scope>
    <source>
        <strain evidence="1 2">ZAC14D2_NAIMI4_2</strain>
    </source>
</reference>
<dbReference type="AlphaFoldDB" id="A0A0S1AW85"/>
<dbReference type="PROSITE" id="PS00409">
    <property type="entry name" value="PROKAR_NTER_METHYL"/>
    <property type="match status" value="1"/>
</dbReference>
<evidence type="ECO:0000313" key="1">
    <source>
        <dbReference type="EMBL" id="ALJ27055.1"/>
    </source>
</evidence>
<dbReference type="PATRIC" id="fig|128780.6.peg.622"/>
<dbReference type="Pfam" id="PF07963">
    <property type="entry name" value="N_methyl"/>
    <property type="match status" value="1"/>
</dbReference>
<name>A0A0S1AW85_9GAMM</name>
<dbReference type="RefSeq" id="WP_054662700.1">
    <property type="nucleotide sequence ID" value="NZ_CP139470.1"/>
</dbReference>
<protein>
    <submittedName>
        <fullName evidence="1">Type II secretion system protein</fullName>
    </submittedName>
</protein>
<proteinExistence type="predicted"/>
<gene>
    <name evidence="1" type="ORF">AOT14_06160</name>
</gene>
<dbReference type="NCBIfam" id="TIGR02532">
    <property type="entry name" value="IV_pilin_GFxxxE"/>
    <property type="match status" value="1"/>
</dbReference>
<dbReference type="SUPFAM" id="SSF54523">
    <property type="entry name" value="Pili subunits"/>
    <property type="match status" value="1"/>
</dbReference>
<evidence type="ECO:0000313" key="2">
    <source>
        <dbReference type="Proteomes" id="UP000061010"/>
    </source>
</evidence>
<sequence>MNRPQAGYTLLEMIVVMAILAMATAVAAPPSYRMVRSWQEATQVDDVLQQLERLPSRVRATGSPLNVEGKESIPLVTVPDGWALRAKTPLQVQANGACTDGEATLVTAHQTIDLRIHAPFCRIQRPSP</sequence>
<dbReference type="Gene3D" id="3.30.700.10">
    <property type="entry name" value="Glycoprotein, Type 4 Pilin"/>
    <property type="match status" value="1"/>
</dbReference>
<dbReference type="InterPro" id="IPR045584">
    <property type="entry name" value="Pilin-like"/>
</dbReference>
<accession>A0A0S1AW85</accession>
<dbReference type="InterPro" id="IPR012902">
    <property type="entry name" value="N_methyl_site"/>
</dbReference>
<dbReference type="Proteomes" id="UP000061010">
    <property type="component" value="Chromosome"/>
</dbReference>
<dbReference type="EMBL" id="CP012900">
    <property type="protein sequence ID" value="ALJ27055.1"/>
    <property type="molecule type" value="Genomic_DNA"/>
</dbReference>
<keyword evidence="2" id="KW-1185">Reference proteome</keyword>
<dbReference type="KEGG" id="sacz:AOT14_06160"/>